<sequence>MTQGDLDHLRETCSFPLEVRMRIPRNGETILSADDLRWFEIGEGGHFKIPVVLDSRTFHKYFTPGQVEMSSSSGGMAEGDIGTKPRVTSRAELLLLQAMQIFAGVILPANKENVENLTFDQVVTKFLVLSQEVILGTSLTFCSRDFAKSANNHYALAESSEHEMVRAQNRAIELEGVLAEASVKEKKVAEEIEAGSKEVARLESRVAELEKKSKSCQGEDHCSV</sequence>
<reference evidence="2 3" key="1">
    <citation type="submission" date="2019-07" db="EMBL/GenBank/DDBJ databases">
        <title>De Novo Assembly of kiwifruit Actinidia rufa.</title>
        <authorList>
            <person name="Sugita-Konishi S."/>
            <person name="Sato K."/>
            <person name="Mori E."/>
            <person name="Abe Y."/>
            <person name="Kisaki G."/>
            <person name="Hamano K."/>
            <person name="Suezawa K."/>
            <person name="Otani M."/>
            <person name="Fukuda T."/>
            <person name="Manabe T."/>
            <person name="Gomi K."/>
            <person name="Tabuchi M."/>
            <person name="Akimitsu K."/>
            <person name="Kataoka I."/>
        </authorList>
    </citation>
    <scope>NUCLEOTIDE SEQUENCE [LARGE SCALE GENOMIC DNA]</scope>
    <source>
        <strain evidence="3">cv. Fuchu</strain>
    </source>
</reference>
<proteinExistence type="predicted"/>
<gene>
    <name evidence="2" type="ORF">Acr_05g0009160</name>
</gene>
<keyword evidence="3" id="KW-1185">Reference proteome</keyword>
<dbReference type="AlphaFoldDB" id="A0A7J0ENZ0"/>
<keyword evidence="1" id="KW-0175">Coiled coil</keyword>
<evidence type="ECO:0000313" key="3">
    <source>
        <dbReference type="Proteomes" id="UP000585474"/>
    </source>
</evidence>
<comment type="caution">
    <text evidence="2">The sequence shown here is derived from an EMBL/GenBank/DDBJ whole genome shotgun (WGS) entry which is preliminary data.</text>
</comment>
<protein>
    <submittedName>
        <fullName evidence="2">Uncharacterized protein</fullName>
    </submittedName>
</protein>
<dbReference type="EMBL" id="BJWL01000005">
    <property type="protein sequence ID" value="GFY87277.1"/>
    <property type="molecule type" value="Genomic_DNA"/>
</dbReference>
<organism evidence="2 3">
    <name type="scientific">Actinidia rufa</name>
    <dbReference type="NCBI Taxonomy" id="165716"/>
    <lineage>
        <taxon>Eukaryota</taxon>
        <taxon>Viridiplantae</taxon>
        <taxon>Streptophyta</taxon>
        <taxon>Embryophyta</taxon>
        <taxon>Tracheophyta</taxon>
        <taxon>Spermatophyta</taxon>
        <taxon>Magnoliopsida</taxon>
        <taxon>eudicotyledons</taxon>
        <taxon>Gunneridae</taxon>
        <taxon>Pentapetalae</taxon>
        <taxon>asterids</taxon>
        <taxon>Ericales</taxon>
        <taxon>Actinidiaceae</taxon>
        <taxon>Actinidia</taxon>
    </lineage>
</organism>
<evidence type="ECO:0000256" key="1">
    <source>
        <dbReference type="SAM" id="Coils"/>
    </source>
</evidence>
<feature type="coiled-coil region" evidence="1">
    <location>
        <begin position="192"/>
        <end position="219"/>
    </location>
</feature>
<name>A0A7J0ENZ0_9ERIC</name>
<evidence type="ECO:0000313" key="2">
    <source>
        <dbReference type="EMBL" id="GFY87277.1"/>
    </source>
</evidence>
<accession>A0A7J0ENZ0</accession>
<dbReference type="Proteomes" id="UP000585474">
    <property type="component" value="Unassembled WGS sequence"/>
</dbReference>